<dbReference type="InterPro" id="IPR013785">
    <property type="entry name" value="Aldolase_TIM"/>
</dbReference>
<dbReference type="Proteomes" id="UP000254487">
    <property type="component" value="Unassembled WGS sequence"/>
</dbReference>
<reference evidence="1 2" key="1">
    <citation type="submission" date="2018-06" db="EMBL/GenBank/DDBJ databases">
        <authorList>
            <consortium name="Pathogen Informatics"/>
            <person name="Doyle S."/>
        </authorList>
    </citation>
    <scope>NUCLEOTIDE SEQUENCE [LARGE SCALE GENOMIC DNA]</scope>
    <source>
        <strain evidence="1 2">NCTC10313</strain>
    </source>
</reference>
<dbReference type="AlphaFoldDB" id="A0A377ZN69"/>
<accession>A0A377ZN69</accession>
<proteinExistence type="predicted"/>
<protein>
    <submittedName>
        <fullName evidence="1">Dehydrogenase</fullName>
    </submittedName>
</protein>
<dbReference type="EMBL" id="UGLW01000003">
    <property type="protein sequence ID" value="STU76103.1"/>
    <property type="molecule type" value="Genomic_DNA"/>
</dbReference>
<dbReference type="Gene3D" id="3.20.20.70">
    <property type="entry name" value="Aldolase class I"/>
    <property type="match status" value="1"/>
</dbReference>
<evidence type="ECO:0000313" key="1">
    <source>
        <dbReference type="EMBL" id="STU76103.1"/>
    </source>
</evidence>
<name>A0A377ZN69_KLEPO</name>
<organism evidence="1 2">
    <name type="scientific">Klebsiella pneumoniae subsp. ozaenae</name>
    <dbReference type="NCBI Taxonomy" id="574"/>
    <lineage>
        <taxon>Bacteria</taxon>
        <taxon>Pseudomonadati</taxon>
        <taxon>Pseudomonadota</taxon>
        <taxon>Gammaproteobacteria</taxon>
        <taxon>Enterobacterales</taxon>
        <taxon>Enterobacteriaceae</taxon>
        <taxon>Klebsiella/Raoultella group</taxon>
        <taxon>Klebsiella</taxon>
        <taxon>Klebsiella pneumoniae complex</taxon>
    </lineage>
</organism>
<sequence>MKAKIVAANGLDLRLFRTLPDYYRALPGKLSDTLVAMDRAGASRTELAQAMGGLRGMRLGMLEGNTDEGYISVGAGIGNIHAITSVAEVVNQLAV</sequence>
<evidence type="ECO:0000313" key="2">
    <source>
        <dbReference type="Proteomes" id="UP000254487"/>
    </source>
</evidence>
<gene>
    <name evidence="1" type="ORF">NCTC10313_03593</name>
</gene>